<dbReference type="OrthoDB" id="683390at2759"/>
<reference evidence="4" key="3">
    <citation type="submission" date="2018-08" db="UniProtKB">
        <authorList>
            <consortium name="EnsemblPlants"/>
        </authorList>
    </citation>
    <scope>IDENTIFICATION</scope>
    <source>
        <strain evidence="4">cv. Bd21</strain>
    </source>
</reference>
<sequence>MMKEYADTAKYYGQNGFTKEAWNHMLTRLNTQFPKADFTTVQIKDREQRLKKDYNTVKSILNKSGFGWDPLQKVLESIDEKWDELSKEQRKWRYKAFPHYDDLHGIYDGTLVSLVMNLSYGLLACDLQFIPLYSGKTAEGKRCKRTTDMFEEKDSSPAFVPEETYTESVLRAARLNSLPPTIPAPGFDGHQYDWDRGLYGDDVEFPSVSHSQGVENSSSQFEAKENYIVPDQPPKRYNAAKGSDERRPKKSKESAIDNLVAFRKEELQTYVEVKSKQIQSYRDVKMAQLQQSDPDNDPYYITKCIAKVKTVDKLSPRDHLKIIEYLIEQRIERQVFMTVDDEVFMEILKKVLGRDEI</sequence>
<organism evidence="3">
    <name type="scientific">Brachypodium distachyon</name>
    <name type="common">Purple false brome</name>
    <name type="synonym">Trachynia distachya</name>
    <dbReference type="NCBI Taxonomy" id="15368"/>
    <lineage>
        <taxon>Eukaryota</taxon>
        <taxon>Viridiplantae</taxon>
        <taxon>Streptophyta</taxon>
        <taxon>Embryophyta</taxon>
        <taxon>Tracheophyta</taxon>
        <taxon>Spermatophyta</taxon>
        <taxon>Magnoliopsida</taxon>
        <taxon>Liliopsida</taxon>
        <taxon>Poales</taxon>
        <taxon>Poaceae</taxon>
        <taxon>BOP clade</taxon>
        <taxon>Pooideae</taxon>
        <taxon>Stipodae</taxon>
        <taxon>Brachypodieae</taxon>
        <taxon>Brachypodium</taxon>
    </lineage>
</organism>
<name>A0A0Q3ETF0_BRADI</name>
<dbReference type="EnsemblPlants" id="KQJ90806">
    <property type="protein sequence ID" value="KQJ90806"/>
    <property type="gene ID" value="BRADI_4g33990v3"/>
</dbReference>
<dbReference type="PANTHER" id="PTHR47072:SF5">
    <property type="entry name" value="MYB_SANT-LIKE DOMAIN-CONTAINING PROTEIN"/>
    <property type="match status" value="1"/>
</dbReference>
<gene>
    <name evidence="3" type="ORF">BRADI_4g33990v3</name>
</gene>
<accession>A0A0Q3ETF0</accession>
<dbReference type="InParanoid" id="A0A0Q3ETF0"/>
<evidence type="ECO:0000259" key="2">
    <source>
        <dbReference type="Pfam" id="PF12776"/>
    </source>
</evidence>
<keyword evidence="5" id="KW-1185">Reference proteome</keyword>
<dbReference type="EMBL" id="CM000883">
    <property type="protein sequence ID" value="KQJ90806.1"/>
    <property type="molecule type" value="Genomic_DNA"/>
</dbReference>
<evidence type="ECO:0000313" key="3">
    <source>
        <dbReference type="EMBL" id="KQJ90806.1"/>
    </source>
</evidence>
<feature type="compositionally biased region" description="Basic and acidic residues" evidence="1">
    <location>
        <begin position="242"/>
        <end position="253"/>
    </location>
</feature>
<proteinExistence type="predicted"/>
<evidence type="ECO:0000313" key="4">
    <source>
        <dbReference type="EnsemblPlants" id="KQJ90806"/>
    </source>
</evidence>
<evidence type="ECO:0000313" key="5">
    <source>
        <dbReference type="Proteomes" id="UP000008810"/>
    </source>
</evidence>
<feature type="compositionally biased region" description="Polar residues" evidence="1">
    <location>
        <begin position="208"/>
        <end position="221"/>
    </location>
</feature>
<reference evidence="3" key="2">
    <citation type="submission" date="2017-06" db="EMBL/GenBank/DDBJ databases">
        <title>WGS assembly of Brachypodium distachyon.</title>
        <authorList>
            <consortium name="The International Brachypodium Initiative"/>
            <person name="Lucas S."/>
            <person name="Harmon-Smith M."/>
            <person name="Lail K."/>
            <person name="Tice H."/>
            <person name="Grimwood J."/>
            <person name="Bruce D."/>
            <person name="Barry K."/>
            <person name="Shu S."/>
            <person name="Lindquist E."/>
            <person name="Wang M."/>
            <person name="Pitluck S."/>
            <person name="Vogel J.P."/>
            <person name="Garvin D.F."/>
            <person name="Mockler T.C."/>
            <person name="Schmutz J."/>
            <person name="Rokhsar D."/>
            <person name="Bevan M.W."/>
        </authorList>
    </citation>
    <scope>NUCLEOTIDE SEQUENCE</scope>
    <source>
        <strain evidence="3">Bd21</strain>
    </source>
</reference>
<feature type="domain" description="Myb/SANT-like" evidence="2">
    <location>
        <begin position="13"/>
        <end position="84"/>
    </location>
</feature>
<dbReference type="AlphaFoldDB" id="A0A0Q3ETF0"/>
<dbReference type="PANTHER" id="PTHR47072">
    <property type="match status" value="1"/>
</dbReference>
<dbReference type="Gramene" id="KQJ90806">
    <property type="protein sequence ID" value="KQJ90806"/>
    <property type="gene ID" value="BRADI_4g33990v3"/>
</dbReference>
<dbReference type="InterPro" id="IPR024752">
    <property type="entry name" value="Myb/SANT-like_dom"/>
</dbReference>
<feature type="region of interest" description="Disordered" evidence="1">
    <location>
        <begin position="208"/>
        <end position="253"/>
    </location>
</feature>
<dbReference type="Pfam" id="PF12776">
    <property type="entry name" value="Myb_DNA-bind_3"/>
    <property type="match status" value="1"/>
</dbReference>
<reference evidence="3 4" key="1">
    <citation type="journal article" date="2010" name="Nature">
        <title>Genome sequencing and analysis of the model grass Brachypodium distachyon.</title>
        <authorList>
            <consortium name="International Brachypodium Initiative"/>
        </authorList>
    </citation>
    <scope>NUCLEOTIDE SEQUENCE [LARGE SCALE GENOMIC DNA]</scope>
    <source>
        <strain evidence="3 4">Bd21</strain>
    </source>
</reference>
<evidence type="ECO:0000256" key="1">
    <source>
        <dbReference type="SAM" id="MobiDB-lite"/>
    </source>
</evidence>
<dbReference type="Proteomes" id="UP000008810">
    <property type="component" value="Chromosome 4"/>
</dbReference>
<protein>
    <recommendedName>
        <fullName evidence="2">Myb/SANT-like domain-containing protein</fullName>
    </recommendedName>
</protein>